<comment type="similarity">
    <text evidence="1">Belongs to the PPR family. P subfamily.</text>
</comment>
<dbReference type="InterPro" id="IPR050872">
    <property type="entry name" value="PPR_P_subfamily"/>
</dbReference>
<keyword evidence="7" id="KW-1185">Reference proteome</keyword>
<reference evidence="6 7" key="1">
    <citation type="submission" date="2024-04" db="EMBL/GenBank/DDBJ databases">
        <title>Symmetric and asymmetric DNA N6-adenine methylation regulates different biological responses in Mucorales.</title>
        <authorList>
            <consortium name="Lawrence Berkeley National Laboratory"/>
            <person name="Lax C."/>
            <person name="Mondo S.J."/>
            <person name="Osorio-Concepcion M."/>
            <person name="Muszewska A."/>
            <person name="Corrochano-Luque M."/>
            <person name="Gutierrez G."/>
            <person name="Riley R."/>
            <person name="Lipzen A."/>
            <person name="Guo J."/>
            <person name="Hundley H."/>
            <person name="Amirebrahimi M."/>
            <person name="Ng V."/>
            <person name="Lorenzo-Gutierrez D."/>
            <person name="Binder U."/>
            <person name="Yang J."/>
            <person name="Song Y."/>
            <person name="Canovas D."/>
            <person name="Navarro E."/>
            <person name="Freitag M."/>
            <person name="Gabaldon T."/>
            <person name="Grigoriev I.V."/>
            <person name="Corrochano L.M."/>
            <person name="Nicolas F.E."/>
            <person name="Garre V."/>
        </authorList>
    </citation>
    <scope>NUCLEOTIDE SEQUENCE [LARGE SCALE GENOMIC DNA]</scope>
    <source>
        <strain evidence="6 7">L51</strain>
    </source>
</reference>
<feature type="domain" description="Pentatricopeptide repeat-containing protein-mitochondrial" evidence="5">
    <location>
        <begin position="910"/>
        <end position="1025"/>
    </location>
</feature>
<sequence>MYGAKGTSTILNTVTRQGVIAKQLSGANAAPKASTFLSSISSRNVTTAKLPYTTRASAQYKQTSSDTNDNNTNTFQPTKPWITKRAKPQNRFRQNISPNDKRTAIEGAALNREPNPREVIDAFVASKKSDAEIPAQTYEAVLNAYSRIQVPNLPLVPMMNVYSEMIAKDIKLSSKSYTLLINSLCMRDSQVKKILSMLHRQSVRNGAPVSGIKELESEKNIEQALALFDRAVAERATGAFKIETYNRLLYVLALHNNITDGMYIYEQLEQNHRIRPDSSTFEALMLLFGGAKRLPAVQECFAEYKMVQDNLPKHDPAQVYNSLCCAYVRADDIPKALDVLENLMVKDGLGASIVSYNKIIRSMCRQGQLETAVALVDKLATTPTLPDPNTDTYGNLLSGYCEALDIEHANETYSQLMKTDISRQFGHLADYIHLCIKKEEPERALSVLKEICGRGIILDANMTRAVVDGFIAKGDPSKTVSVFKELLDMYSSTHFVNSSSPYFGILWNTLRSCSDIITASSVMKIGEKYHVHPVGPDANHYLDLYAKAKTDSDIWAAFSKDIDSSVYSRLFNITFCTEKTSRDFSDQVMTLLEDMRQFGIKPDVSLNMRVIMRFKKNNDSEGLARWQEAVAPYKDSFEEEISNKTKSETIDTVDGSIIVPESRVTLTADILSGKALEAAIENRSADALRILEEDIIKTGQIPTPEAVRDMIQYATKKGDIELVKKIYDSTQVPFKRLDKHSYFRSTQTIDNAMMIAYSRSKNFPMAKQFYNKIRQQTTFPNADAYGAYLVCVCENTADEFAESMNIYEEAKLNGVRPTVYFYNVIISKLAKCRKGDTALSLFDEMKNFGITPNSITYASVVSACVRCSFETSAVKYFNEMLRSPNYQPRIGVFNSMIQFYVQQHPNREKALEYMRLLNQNMLKPTAHTYRLLIEAYANIPAYDMITAHGFIAEMQKHGVQPNASHYATLIQSYGCLHRDVSSAMAVYNEMKKAGVPADNTVHQVLLSTFIENNEVSRAEEYYQNMLASGKSSSPYIENLFITCYGEQKQLDKAEAVFGKMVDHAAGSKSVVREPSTYIAMVNAYQANNARDKAQEVVEQMRARQLPVKLIKRVQELI</sequence>
<dbReference type="Gene3D" id="1.25.40.10">
    <property type="entry name" value="Tetratricopeptide repeat domain"/>
    <property type="match status" value="4"/>
</dbReference>
<gene>
    <name evidence="6" type="ORF">J3Q64DRAFT_1044486</name>
</gene>
<dbReference type="InterPro" id="IPR057027">
    <property type="entry name" value="TPR_mt"/>
</dbReference>
<organism evidence="6 7">
    <name type="scientific">Phycomyces blakesleeanus</name>
    <dbReference type="NCBI Taxonomy" id="4837"/>
    <lineage>
        <taxon>Eukaryota</taxon>
        <taxon>Fungi</taxon>
        <taxon>Fungi incertae sedis</taxon>
        <taxon>Mucoromycota</taxon>
        <taxon>Mucoromycotina</taxon>
        <taxon>Mucoromycetes</taxon>
        <taxon>Mucorales</taxon>
        <taxon>Phycomycetaceae</taxon>
        <taxon>Phycomyces</taxon>
    </lineage>
</organism>
<feature type="region of interest" description="Disordered" evidence="4">
    <location>
        <begin position="58"/>
        <end position="79"/>
    </location>
</feature>
<comment type="caution">
    <text evidence="6">The sequence shown here is derived from an EMBL/GenBank/DDBJ whole genome shotgun (WGS) entry which is preliminary data.</text>
</comment>
<dbReference type="NCBIfam" id="TIGR00756">
    <property type="entry name" value="PPR"/>
    <property type="match status" value="2"/>
</dbReference>
<evidence type="ECO:0000256" key="1">
    <source>
        <dbReference type="ARBA" id="ARBA00007626"/>
    </source>
</evidence>
<protein>
    <recommendedName>
        <fullName evidence="5">Pentatricopeptide repeat-containing protein-mitochondrial domain-containing protein</fullName>
    </recommendedName>
</protein>
<dbReference type="Pfam" id="PF13041">
    <property type="entry name" value="PPR_2"/>
    <property type="match status" value="1"/>
</dbReference>
<name>A0ABR3BDW5_PHYBL</name>
<evidence type="ECO:0000313" key="7">
    <source>
        <dbReference type="Proteomes" id="UP001448207"/>
    </source>
</evidence>
<evidence type="ECO:0000256" key="2">
    <source>
        <dbReference type="ARBA" id="ARBA00022737"/>
    </source>
</evidence>
<evidence type="ECO:0000259" key="5">
    <source>
        <dbReference type="Pfam" id="PF23276"/>
    </source>
</evidence>
<accession>A0ABR3BDW5</accession>
<dbReference type="Pfam" id="PF23276">
    <property type="entry name" value="TPR_24"/>
    <property type="match status" value="1"/>
</dbReference>
<feature type="compositionally biased region" description="Low complexity" evidence="4">
    <location>
        <begin position="63"/>
        <end position="74"/>
    </location>
</feature>
<feature type="repeat" description="PPR" evidence="3">
    <location>
        <begin position="962"/>
        <end position="997"/>
    </location>
</feature>
<feature type="repeat" description="PPR" evidence="3">
    <location>
        <begin position="352"/>
        <end position="386"/>
    </location>
</feature>
<dbReference type="Pfam" id="PF01535">
    <property type="entry name" value="PPR"/>
    <property type="match status" value="3"/>
</dbReference>
<dbReference type="InterPro" id="IPR002885">
    <property type="entry name" value="PPR_rpt"/>
</dbReference>
<dbReference type="PANTHER" id="PTHR46128">
    <property type="entry name" value="MITOCHONDRIAL GROUP I INTRON SPLICING FACTOR CCM1"/>
    <property type="match status" value="1"/>
</dbReference>
<feature type="repeat" description="PPR" evidence="3">
    <location>
        <begin position="818"/>
        <end position="852"/>
    </location>
</feature>
<dbReference type="PANTHER" id="PTHR46128:SF329">
    <property type="entry name" value="MITOCHONDRIAL GROUP I INTRON SPLICING FACTOR DMR1"/>
    <property type="match status" value="1"/>
</dbReference>
<feature type="repeat" description="PPR" evidence="3">
    <location>
        <begin position="389"/>
        <end position="423"/>
    </location>
</feature>
<dbReference type="InterPro" id="IPR011990">
    <property type="entry name" value="TPR-like_helical_dom_sf"/>
</dbReference>
<evidence type="ECO:0000256" key="4">
    <source>
        <dbReference type="SAM" id="MobiDB-lite"/>
    </source>
</evidence>
<keyword evidence="2" id="KW-0677">Repeat</keyword>
<dbReference type="SUPFAM" id="SSF48452">
    <property type="entry name" value="TPR-like"/>
    <property type="match status" value="1"/>
</dbReference>
<evidence type="ECO:0000313" key="6">
    <source>
        <dbReference type="EMBL" id="KAL0097029.1"/>
    </source>
</evidence>
<proteinExistence type="inferred from homology"/>
<dbReference type="Proteomes" id="UP001448207">
    <property type="component" value="Unassembled WGS sequence"/>
</dbReference>
<evidence type="ECO:0000256" key="3">
    <source>
        <dbReference type="PROSITE-ProRule" id="PRU00708"/>
    </source>
</evidence>
<dbReference type="PROSITE" id="PS51375">
    <property type="entry name" value="PPR"/>
    <property type="match status" value="4"/>
</dbReference>
<dbReference type="EMBL" id="JBCLYO010000001">
    <property type="protein sequence ID" value="KAL0097029.1"/>
    <property type="molecule type" value="Genomic_DNA"/>
</dbReference>